<evidence type="ECO:0000313" key="4">
    <source>
        <dbReference type="EMBL" id="TCU97321.1"/>
    </source>
</evidence>
<dbReference type="NCBIfam" id="TIGR01541">
    <property type="entry name" value="tape_meas_lam_C"/>
    <property type="match status" value="1"/>
</dbReference>
<comment type="caution">
    <text evidence="4">The sequence shown here is derived from an EMBL/GenBank/DDBJ whole genome shotgun (WGS) entry which is preliminary data.</text>
</comment>
<keyword evidence="1" id="KW-0175">Coiled coil</keyword>
<evidence type="ECO:0000259" key="2">
    <source>
        <dbReference type="Pfam" id="PF06791"/>
    </source>
</evidence>
<dbReference type="Pfam" id="PF06791">
    <property type="entry name" value="TMP_2"/>
    <property type="match status" value="1"/>
</dbReference>
<dbReference type="EMBL" id="SMBX01000006">
    <property type="protein sequence ID" value="TCU97321.1"/>
    <property type="molecule type" value="Genomic_DNA"/>
</dbReference>
<dbReference type="Proteomes" id="UP000294692">
    <property type="component" value="Unassembled WGS sequence"/>
</dbReference>
<organism evidence="4 5">
    <name type="scientific">Paracandidimonas soli</name>
    <dbReference type="NCBI Taxonomy" id="1917182"/>
    <lineage>
        <taxon>Bacteria</taxon>
        <taxon>Pseudomonadati</taxon>
        <taxon>Pseudomonadota</taxon>
        <taxon>Betaproteobacteria</taxon>
        <taxon>Burkholderiales</taxon>
        <taxon>Alcaligenaceae</taxon>
        <taxon>Paracandidimonas</taxon>
    </lineage>
</organism>
<dbReference type="AlphaFoldDB" id="A0A4R3V1L4"/>
<evidence type="ECO:0000313" key="5">
    <source>
        <dbReference type="Proteomes" id="UP000294692"/>
    </source>
</evidence>
<name>A0A4R3V1L4_9BURK</name>
<feature type="coiled-coil region" evidence="1">
    <location>
        <begin position="304"/>
        <end position="360"/>
    </location>
</feature>
<dbReference type="Pfam" id="PF09718">
    <property type="entry name" value="Tape_meas_lam_C"/>
    <property type="match status" value="1"/>
</dbReference>
<accession>A0A4R3V1L4</accession>
<reference evidence="4 5" key="1">
    <citation type="submission" date="2019-03" db="EMBL/GenBank/DDBJ databases">
        <title>Genomic Encyclopedia of Type Strains, Phase IV (KMG-IV): sequencing the most valuable type-strain genomes for metagenomic binning, comparative biology and taxonomic classification.</title>
        <authorList>
            <person name="Goeker M."/>
        </authorList>
    </citation>
    <scope>NUCLEOTIDE SEQUENCE [LARGE SCALE GENOMIC DNA]</scope>
    <source>
        <strain evidence="4 5">DSM 100048</strain>
    </source>
</reference>
<proteinExistence type="predicted"/>
<gene>
    <name evidence="4" type="ORF">EV686_106204</name>
</gene>
<evidence type="ECO:0000256" key="1">
    <source>
        <dbReference type="SAM" id="Coils"/>
    </source>
</evidence>
<keyword evidence="5" id="KW-1185">Reference proteome</keyword>
<protein>
    <submittedName>
        <fullName evidence="4">Lambda family phage tail tape measure protein</fullName>
    </submittedName>
</protein>
<feature type="domain" description="Bacteriophage tail tape measure N-terminal" evidence="2">
    <location>
        <begin position="68"/>
        <end position="173"/>
    </location>
</feature>
<evidence type="ECO:0000259" key="3">
    <source>
        <dbReference type="Pfam" id="PF09718"/>
    </source>
</evidence>
<dbReference type="InterPro" id="IPR009628">
    <property type="entry name" value="Phage_tape_measure_N"/>
</dbReference>
<feature type="domain" description="Bacteriophage tail tape measure C-terminal" evidence="3">
    <location>
        <begin position="547"/>
        <end position="621"/>
    </location>
</feature>
<sequence length="775" mass="82783">MATAGSIVVDLLARTGSFETDMNRAARAAKRAGSEISTSWGKVQTLVATSIAGISAVGIFQRVISETRNFEQEQAQLAAVLKSTGNAAGFSRDQLNDMASAMSRSSLLTGGEISQAQTALLAFTGIVGNQFAEALQAAVDMSARTGMSVASAAETIGRALDVPSKGLAALSKQGFRFTDDQKKLAERLEATGKTAEAQGMILSALKESYGGAAAAARNTFGGALTGLQNTISDLMSGGDGSLDGARDAINDLTGALESEDTKRAFAEFVRMVTDATTKMVEFAAASRFGWAGMLGNLEIGMFSTDDAEGKIKRLRAEIEDTKTAMENAGDVNSWVFQQGINFKEGQIAALEAQIKAAERDYVQNNFVGPMLPTTLDPISISPSGRSSGSTKKQLDEGTRYIQQLNQRIALLGKETEHEQLLARISAGTLKFKTPEMEKQAKLLAEQLDLSQRQIEVEEVLKGLRTQQSVTQLQFMRDLESFGQGDRIRELNADLAKVEDRYRSLIEARRNSAQGLSDTELEQIRESLQVELDMVRDFHEKKRAIEQDGALGAIDALRNYADEAANVYDSMGRMVSGAFRGMEDALTNFVTTGKLDFKSLADSIIKDMVRIAIQQSITGPLAGMMFGAFSGPAAPAGVTPGVNWTFSSGGYTGDGGKYEPAGIVHRGEGVLNQEEIRALGGESGFNALRRAIRTGHAAGGMAGRPMLPPSAPASGRANVNVTVNVANGQSQTQAPAGWEDFAKEIGDFVDARIREREIKSQRQGGLAWQAKQGAFG</sequence>
<dbReference type="InterPro" id="IPR006431">
    <property type="entry name" value="Phage_tape_meas_C"/>
</dbReference>
<dbReference type="RefSeq" id="WP_165972605.1">
    <property type="nucleotide sequence ID" value="NZ_JBHRVM010000001.1"/>
</dbReference>